<evidence type="ECO:0000256" key="1">
    <source>
        <dbReference type="ARBA" id="ARBA00004496"/>
    </source>
</evidence>
<proteinExistence type="inferred from homology"/>
<dbReference type="AlphaFoldDB" id="L0DUR8"/>
<evidence type="ECO:0000313" key="6">
    <source>
        <dbReference type="Proteomes" id="UP000010809"/>
    </source>
</evidence>
<keyword evidence="2" id="KW-0963">Cytoplasm</keyword>
<dbReference type="InterPro" id="IPR042072">
    <property type="entry name" value="DsrC-like_C"/>
</dbReference>
<gene>
    <name evidence="5" type="ordered locus">TVNIR_1675</name>
</gene>
<dbReference type="Pfam" id="PF04358">
    <property type="entry name" value="DsrC"/>
    <property type="match status" value="1"/>
</dbReference>
<dbReference type="PANTHER" id="PTHR37010">
    <property type="entry name" value="SULFURTRANSFERASE TUSE"/>
    <property type="match status" value="1"/>
</dbReference>
<reference evidence="5" key="1">
    <citation type="submission" date="2015-12" db="EMBL/GenBank/DDBJ databases">
        <authorList>
            <person name="Tikhonova T.V."/>
            <person name="Pavlov A.R."/>
            <person name="Beletsky A.V."/>
            <person name="Mardanov A.V."/>
            <person name="Sorokin D.Y."/>
            <person name="Ravin N.V."/>
            <person name="Popov V.O."/>
        </authorList>
    </citation>
    <scope>NUCLEOTIDE SEQUENCE</scope>
    <source>
        <strain evidence="5">DSM 14787</strain>
    </source>
</reference>
<dbReference type="STRING" id="1255043.TVNIR_1675"/>
<dbReference type="EC" id="2.8.1.-" evidence="3"/>
<keyword evidence="6" id="KW-1185">Reference proteome</keyword>
<protein>
    <recommendedName>
        <fullName evidence="3">Sulfurtransferase</fullName>
        <ecNumber evidence="3">2.8.1.-</ecNumber>
    </recommendedName>
</protein>
<evidence type="ECO:0000256" key="3">
    <source>
        <dbReference type="PIRNR" id="PIRNR006223"/>
    </source>
</evidence>
<dbReference type="EMBL" id="CP003989">
    <property type="protein sequence ID" value="AGA33339.1"/>
    <property type="molecule type" value="Genomic_DNA"/>
</dbReference>
<dbReference type="InterPro" id="IPR025526">
    <property type="entry name" value="DsrC-like_dom_sf"/>
</dbReference>
<dbReference type="OrthoDB" id="9786347at2"/>
<dbReference type="GO" id="GO:0097163">
    <property type="term" value="F:sulfur carrier activity"/>
    <property type="evidence" value="ECO:0007669"/>
    <property type="project" value="TreeGrafter"/>
</dbReference>
<accession>L0DUR8</accession>
<evidence type="ECO:0000256" key="4">
    <source>
        <dbReference type="SAM" id="MobiDB-lite"/>
    </source>
</evidence>
<feature type="compositionally biased region" description="Basic and acidic residues" evidence="4">
    <location>
        <begin position="14"/>
        <end position="29"/>
    </location>
</feature>
<dbReference type="GO" id="GO:0005737">
    <property type="term" value="C:cytoplasm"/>
    <property type="evidence" value="ECO:0007669"/>
    <property type="project" value="UniProtKB-SubCell"/>
</dbReference>
<dbReference type="PATRIC" id="fig|1255043.3.peg.1695"/>
<dbReference type="HOGENOM" id="CLU_153199_0_1_6"/>
<dbReference type="eggNOG" id="COG2920">
    <property type="taxonomic scope" value="Bacteria"/>
</dbReference>
<dbReference type="NCBIfam" id="TIGR03342">
    <property type="entry name" value="dsrC_tusE_dsvC"/>
    <property type="match status" value="1"/>
</dbReference>
<dbReference type="PANTHER" id="PTHR37010:SF1">
    <property type="entry name" value="SULFURTRANSFERASE TUSE"/>
    <property type="match status" value="1"/>
</dbReference>
<dbReference type="SUPFAM" id="SSF69721">
    <property type="entry name" value="DsrC, the gamma subunit of dissimilatory sulfite reductase"/>
    <property type="match status" value="1"/>
</dbReference>
<sequence length="121" mass="13741">MPSEMNEVLNPHSVTHDSDFKHAPSDWTREQAIQKARSEGLELTDEHWEVIRALQEFYDRHQDNVIRLRELHDALEERFHSRGGRKHLFDLLPGGPVAQGCRFAGLKAPSGSEQPAFGSVS</sequence>
<evidence type="ECO:0000256" key="2">
    <source>
        <dbReference type="ARBA" id="ARBA00022490"/>
    </source>
</evidence>
<comment type="subcellular location">
    <subcellularLocation>
        <location evidence="1">Cytoplasm</location>
    </subcellularLocation>
</comment>
<comment type="function">
    <text evidence="3">Part of a sulfur-relay system.</text>
</comment>
<dbReference type="Proteomes" id="UP000010809">
    <property type="component" value="Chromosome"/>
</dbReference>
<dbReference type="KEGG" id="tni:TVNIR_1675"/>
<dbReference type="GO" id="GO:0002143">
    <property type="term" value="P:tRNA wobble position uridine thiolation"/>
    <property type="evidence" value="ECO:0007669"/>
    <property type="project" value="TreeGrafter"/>
</dbReference>
<comment type="similarity">
    <text evidence="3">Belongs to the dsrC/tusE family.</text>
</comment>
<keyword evidence="3" id="KW-0808">Transferase</keyword>
<dbReference type="InterPro" id="IPR007453">
    <property type="entry name" value="DsrC/TusE"/>
</dbReference>
<dbReference type="PIRSF" id="PIRSF006223">
    <property type="entry name" value="DsrC_TusE"/>
    <property type="match status" value="1"/>
</dbReference>
<name>L0DUR8_THIND</name>
<evidence type="ECO:0000313" key="5">
    <source>
        <dbReference type="EMBL" id="AGA33339.1"/>
    </source>
</evidence>
<dbReference type="Gene3D" id="1.10.10.370">
    <property type="entry name" value="DsrC-like protein, C-terminal domain"/>
    <property type="match status" value="1"/>
</dbReference>
<feature type="region of interest" description="Disordered" evidence="4">
    <location>
        <begin position="1"/>
        <end position="33"/>
    </location>
</feature>
<organism evidence="5 6">
    <name type="scientific">Thioalkalivibrio nitratireducens (strain DSM 14787 / UNIQEM 213 / ALEN2)</name>
    <dbReference type="NCBI Taxonomy" id="1255043"/>
    <lineage>
        <taxon>Bacteria</taxon>
        <taxon>Pseudomonadati</taxon>
        <taxon>Pseudomonadota</taxon>
        <taxon>Gammaproteobacteria</taxon>
        <taxon>Chromatiales</taxon>
        <taxon>Ectothiorhodospiraceae</taxon>
        <taxon>Thioalkalivibrio</taxon>
    </lineage>
</organism>
<dbReference type="GO" id="GO:0016740">
    <property type="term" value="F:transferase activity"/>
    <property type="evidence" value="ECO:0007669"/>
    <property type="project" value="UniProtKB-KW"/>
</dbReference>